<comment type="caution">
    <text evidence="3">The sequence shown here is derived from an EMBL/GenBank/DDBJ whole genome shotgun (WGS) entry which is preliminary data.</text>
</comment>
<evidence type="ECO:0000313" key="3">
    <source>
        <dbReference type="EMBL" id="SMP92823.1"/>
    </source>
</evidence>
<dbReference type="InterPro" id="IPR011250">
    <property type="entry name" value="OMP/PagP_B-barrel"/>
</dbReference>
<feature type="signal peptide" evidence="1">
    <location>
        <begin position="1"/>
        <end position="18"/>
    </location>
</feature>
<name>A0ABY1R3G2_9FLAO</name>
<proteinExistence type="predicted"/>
<keyword evidence="1" id="KW-0732">Signal</keyword>
<accession>A0ABY1R3G2</accession>
<dbReference type="EMBL" id="FXUO01000004">
    <property type="protein sequence ID" value="SMP92823.1"/>
    <property type="molecule type" value="Genomic_DNA"/>
</dbReference>
<dbReference type="SUPFAM" id="SSF56925">
    <property type="entry name" value="OMPA-like"/>
    <property type="match status" value="1"/>
</dbReference>
<dbReference type="Pfam" id="PF13568">
    <property type="entry name" value="OMP_b-brl_2"/>
    <property type="match status" value="1"/>
</dbReference>
<dbReference type="InterPro" id="IPR025665">
    <property type="entry name" value="Beta-barrel_OMP_2"/>
</dbReference>
<feature type="chain" id="PRO_5045620886" evidence="1">
    <location>
        <begin position="19"/>
        <end position="196"/>
    </location>
</feature>
<sequence>MKKIFGLFGLTMMSLAYSQSFGVKGGLNVSTISKDNGWNDTNAKIGYFAGVYMHASVNNILSIQPELIYNNMGVKYENANTIHTLNLNYLAMPVMFQFEPIPRLYFEAGPQFSYLVGNKNKYESSNKTIIEKDKDAYNQLDLSAGLGLGFRFNNMSVGARYLFGFTDIKKSGSTSWNNDDKQLRNNGLQIGFQYGF</sequence>
<keyword evidence="4" id="KW-1185">Reference proteome</keyword>
<protein>
    <submittedName>
        <fullName evidence="3">Outer membrane protein beta-barrel domain-containing protein</fullName>
    </submittedName>
</protein>
<gene>
    <name evidence="3" type="ORF">SAMN05421679_104201</name>
</gene>
<reference evidence="3 4" key="1">
    <citation type="submission" date="2017-05" db="EMBL/GenBank/DDBJ databases">
        <authorList>
            <person name="Varghese N."/>
            <person name="Submissions S."/>
        </authorList>
    </citation>
    <scope>NUCLEOTIDE SEQUENCE [LARGE SCALE GENOMIC DNA]</scope>
    <source>
        <strain evidence="3 4">DSM 18015</strain>
    </source>
</reference>
<evidence type="ECO:0000313" key="4">
    <source>
        <dbReference type="Proteomes" id="UP001158050"/>
    </source>
</evidence>
<evidence type="ECO:0000259" key="2">
    <source>
        <dbReference type="Pfam" id="PF13568"/>
    </source>
</evidence>
<evidence type="ECO:0000256" key="1">
    <source>
        <dbReference type="SAM" id="SignalP"/>
    </source>
</evidence>
<dbReference type="Proteomes" id="UP001158050">
    <property type="component" value="Unassembled WGS sequence"/>
</dbReference>
<dbReference type="RefSeq" id="WP_283416665.1">
    <property type="nucleotide sequence ID" value="NZ_FXUO01000004.1"/>
</dbReference>
<organism evidence="3 4">
    <name type="scientific">Epilithonimonas pallida</name>
    <dbReference type="NCBI Taxonomy" id="373671"/>
    <lineage>
        <taxon>Bacteria</taxon>
        <taxon>Pseudomonadati</taxon>
        <taxon>Bacteroidota</taxon>
        <taxon>Flavobacteriia</taxon>
        <taxon>Flavobacteriales</taxon>
        <taxon>Weeksellaceae</taxon>
        <taxon>Chryseobacterium group</taxon>
        <taxon>Epilithonimonas</taxon>
    </lineage>
</organism>
<feature type="domain" description="Outer membrane protein beta-barrel" evidence="2">
    <location>
        <begin position="20"/>
        <end position="169"/>
    </location>
</feature>